<evidence type="ECO:0000259" key="6">
    <source>
        <dbReference type="PROSITE" id="PS50600"/>
    </source>
</evidence>
<dbReference type="GO" id="GO:0070139">
    <property type="term" value="F:SUMO-specific endopeptidase activity"/>
    <property type="evidence" value="ECO:0007669"/>
    <property type="project" value="TreeGrafter"/>
</dbReference>
<dbReference type="GO" id="GO:0016926">
    <property type="term" value="P:protein desumoylation"/>
    <property type="evidence" value="ECO:0007669"/>
    <property type="project" value="TreeGrafter"/>
</dbReference>
<dbReference type="AlphaFoldDB" id="A0A8I2YV90"/>
<sequence>MQSDIRRLKRKEYLNDTLIEFGLRLWLNNLRMTDQALADQIYIFSPFFYSQFSCKKSIGAVPLFLTPLLTVYSAHNLEDGYKSMWRWTSKVNLFKKKYIIVPINEE</sequence>
<dbReference type="Proteomes" id="UP000683000">
    <property type="component" value="Unassembled WGS sequence"/>
</dbReference>
<organism evidence="7 8">
    <name type="scientific">Boletus reticuloceps</name>
    <dbReference type="NCBI Taxonomy" id="495285"/>
    <lineage>
        <taxon>Eukaryota</taxon>
        <taxon>Fungi</taxon>
        <taxon>Dikarya</taxon>
        <taxon>Basidiomycota</taxon>
        <taxon>Agaricomycotina</taxon>
        <taxon>Agaricomycetes</taxon>
        <taxon>Agaricomycetidae</taxon>
        <taxon>Boletales</taxon>
        <taxon>Boletineae</taxon>
        <taxon>Boletaceae</taxon>
        <taxon>Boletoideae</taxon>
        <taxon>Boletus</taxon>
    </lineage>
</organism>
<dbReference type="Pfam" id="PF02902">
    <property type="entry name" value="Peptidase_C48"/>
    <property type="match status" value="1"/>
</dbReference>
<proteinExistence type="inferred from homology"/>
<dbReference type="SUPFAM" id="SSF54001">
    <property type="entry name" value="Cysteine proteinases"/>
    <property type="match status" value="1"/>
</dbReference>
<dbReference type="GO" id="GO:0005737">
    <property type="term" value="C:cytoplasm"/>
    <property type="evidence" value="ECO:0007669"/>
    <property type="project" value="TreeGrafter"/>
</dbReference>
<dbReference type="PANTHER" id="PTHR46896:SF3">
    <property type="entry name" value="FI06413P-RELATED"/>
    <property type="match status" value="1"/>
</dbReference>
<keyword evidence="3" id="KW-0645">Protease</keyword>
<evidence type="ECO:0000256" key="3">
    <source>
        <dbReference type="ARBA" id="ARBA00022670"/>
    </source>
</evidence>
<dbReference type="Gene3D" id="3.40.395.10">
    <property type="entry name" value="Adenoviral Proteinase, Chain A"/>
    <property type="match status" value="1"/>
</dbReference>
<evidence type="ECO:0000313" key="7">
    <source>
        <dbReference type="EMBL" id="KAG6378017.1"/>
    </source>
</evidence>
<dbReference type="InterPro" id="IPR003653">
    <property type="entry name" value="Peptidase_C48_C"/>
</dbReference>
<comment type="caution">
    <text evidence="7">The sequence shown here is derived from an EMBL/GenBank/DDBJ whole genome shotgun (WGS) entry which is preliminary data.</text>
</comment>
<dbReference type="GO" id="GO:0005634">
    <property type="term" value="C:nucleus"/>
    <property type="evidence" value="ECO:0007669"/>
    <property type="project" value="TreeGrafter"/>
</dbReference>
<comment type="similarity">
    <text evidence="1">Belongs to the peptidase C48 family.</text>
</comment>
<accession>A0A8I2YV90</accession>
<reference evidence="7" key="1">
    <citation type="submission" date="2021-03" db="EMBL/GenBank/DDBJ databases">
        <title>Evolutionary innovations through gain and loss of genes in the ectomycorrhizal Boletales.</title>
        <authorList>
            <person name="Wu G."/>
            <person name="Miyauchi S."/>
            <person name="Morin E."/>
            <person name="Yang Z.-L."/>
            <person name="Xu J."/>
            <person name="Martin F.M."/>
        </authorList>
    </citation>
    <scope>NUCLEOTIDE SEQUENCE</scope>
    <source>
        <strain evidence="7">BR01</strain>
    </source>
</reference>
<evidence type="ECO:0000256" key="5">
    <source>
        <dbReference type="ARBA" id="ARBA00022801"/>
    </source>
</evidence>
<feature type="domain" description="Ubiquitin-like protease family profile" evidence="6">
    <location>
        <begin position="1"/>
        <end position="106"/>
    </location>
</feature>
<evidence type="ECO:0000256" key="1">
    <source>
        <dbReference type="ARBA" id="ARBA00005234"/>
    </source>
</evidence>
<keyword evidence="5" id="KW-0378">Hydrolase</keyword>
<evidence type="ECO:0000313" key="8">
    <source>
        <dbReference type="Proteomes" id="UP000683000"/>
    </source>
</evidence>
<name>A0A8I2YV90_9AGAM</name>
<keyword evidence="8" id="KW-1185">Reference proteome</keyword>
<dbReference type="InterPro" id="IPR038765">
    <property type="entry name" value="Papain-like_cys_pep_sf"/>
</dbReference>
<dbReference type="PANTHER" id="PTHR46896">
    <property type="entry name" value="SENTRIN-SPECIFIC PROTEASE"/>
    <property type="match status" value="1"/>
</dbReference>
<dbReference type="GO" id="GO:0006508">
    <property type="term" value="P:proteolysis"/>
    <property type="evidence" value="ECO:0007669"/>
    <property type="project" value="UniProtKB-KW"/>
</dbReference>
<protein>
    <recommendedName>
        <fullName evidence="6">Ubiquitin-like protease family profile domain-containing protein</fullName>
    </recommendedName>
</protein>
<evidence type="ECO:0000256" key="4">
    <source>
        <dbReference type="ARBA" id="ARBA00022786"/>
    </source>
</evidence>
<dbReference type="PROSITE" id="PS50600">
    <property type="entry name" value="ULP_PROTEASE"/>
    <property type="match status" value="1"/>
</dbReference>
<gene>
    <name evidence="7" type="ORF">JVT61DRAFT_13696</name>
</gene>
<dbReference type="EMBL" id="JAGFBS010000007">
    <property type="protein sequence ID" value="KAG6378017.1"/>
    <property type="molecule type" value="Genomic_DNA"/>
</dbReference>
<dbReference type="InterPro" id="IPR051947">
    <property type="entry name" value="Sentrin-specific_protease"/>
</dbReference>
<evidence type="ECO:0000256" key="2">
    <source>
        <dbReference type="ARBA" id="ARBA00022553"/>
    </source>
</evidence>
<dbReference type="OrthoDB" id="442460at2759"/>
<keyword evidence="2" id="KW-0597">Phosphoprotein</keyword>
<keyword evidence="4" id="KW-0833">Ubl conjugation pathway</keyword>